<proteinExistence type="inferred from homology"/>
<dbReference type="NCBIfam" id="TIGR04350">
    <property type="entry name" value="C_S_lyase_PatB"/>
    <property type="match status" value="1"/>
</dbReference>
<name>D8P6P9_RALSL</name>
<dbReference type="EC" id="4.4.1.13" evidence="2"/>
<sequence length="405" mass="46153">MSYDFDRLISRRGTNALAEEGFENYLFGAGAPAPELNVPKEELISMWVADMQFAAPDAAIDAISERLKYPIFGYTMNLDDQLYQAFHPWCIERYDWRFSREEMQVSLGVIPALFGLVEYVCQPGDKVLSLTPAYGYFKHATSQRDRVFVTSRLLASEDGDYTIDFEDFEAKISDPAVKLFFLCHPHNPTGRVWTHDELRRLGELCFANGVKIVSDEIHCDLLRAGVRHTPLAKLFPDSKDIITCMAVSKTFNLAGMMIATVIIPDPELRAEWKRRHYPFVNPLSLAAAIGAYTNGAPWLDELRRYLDGNFVWAKHFLETHLPKAGFRIPEATYLAWIDLGAYFNDSVNLTRFFLEKAGVILEGGEMFVENGSCRVRLNLACPRAQVQRSLEKIRNAITSHYEVRR</sequence>
<dbReference type="SUPFAM" id="SSF53383">
    <property type="entry name" value="PLP-dependent transferases"/>
    <property type="match status" value="1"/>
</dbReference>
<comment type="similarity">
    <text evidence="5">Belongs to the class-II pyridoxal-phosphate-dependent aminotransferase family. MalY/PatB cystathionine beta-lyase subfamily.</text>
</comment>
<evidence type="ECO:0000259" key="6">
    <source>
        <dbReference type="Pfam" id="PF00155"/>
    </source>
</evidence>
<keyword evidence="7" id="KW-0808">Transferase</keyword>
<dbReference type="Gene3D" id="3.40.640.10">
    <property type="entry name" value="Type I PLP-dependent aspartate aminotransferase-like (Major domain)"/>
    <property type="match status" value="1"/>
</dbReference>
<keyword evidence="3" id="KW-0663">Pyridoxal phosphate</keyword>
<dbReference type="InterPro" id="IPR015424">
    <property type="entry name" value="PyrdxlP-dep_Trfase"/>
</dbReference>
<dbReference type="Gene3D" id="3.90.1150.10">
    <property type="entry name" value="Aspartate Aminotransferase, domain 1"/>
    <property type="match status" value="1"/>
</dbReference>
<dbReference type="GO" id="GO:0008483">
    <property type="term" value="F:transaminase activity"/>
    <property type="evidence" value="ECO:0007669"/>
    <property type="project" value="UniProtKB-KW"/>
</dbReference>
<keyword evidence="7" id="KW-0614">Plasmid</keyword>
<dbReference type="CDD" id="cd00609">
    <property type="entry name" value="AAT_like"/>
    <property type="match status" value="1"/>
</dbReference>
<dbReference type="GO" id="GO:0030170">
    <property type="term" value="F:pyridoxal phosphate binding"/>
    <property type="evidence" value="ECO:0007669"/>
    <property type="project" value="InterPro"/>
</dbReference>
<evidence type="ECO:0000256" key="1">
    <source>
        <dbReference type="ARBA" id="ARBA00001933"/>
    </source>
</evidence>
<organism evidence="7">
    <name type="scientific">Ralstonia solanacearum CFBP2957</name>
    <dbReference type="NCBI Taxonomy" id="859656"/>
    <lineage>
        <taxon>Bacteria</taxon>
        <taxon>Pseudomonadati</taxon>
        <taxon>Pseudomonadota</taxon>
        <taxon>Betaproteobacteria</taxon>
        <taxon>Burkholderiales</taxon>
        <taxon>Burkholderiaceae</taxon>
        <taxon>Ralstonia</taxon>
        <taxon>Ralstonia solanacearum species complex</taxon>
    </lineage>
</organism>
<dbReference type="Pfam" id="PF00155">
    <property type="entry name" value="Aminotran_1_2"/>
    <property type="match status" value="1"/>
</dbReference>
<reference evidence="7" key="2">
    <citation type="submission" date="2010-02" db="EMBL/GenBank/DDBJ databases">
        <authorList>
            <person name="Genoscope - CEA"/>
        </authorList>
    </citation>
    <scope>NUCLEOTIDE SEQUENCE</scope>
    <source>
        <strain evidence="7">CFBP2957</strain>
        <plasmid evidence="7">RCFBPv3_mp</plasmid>
    </source>
</reference>
<evidence type="ECO:0000256" key="3">
    <source>
        <dbReference type="ARBA" id="ARBA00022898"/>
    </source>
</evidence>
<dbReference type="PATRIC" id="fig|859656.5.peg.4925"/>
<dbReference type="InterPro" id="IPR004839">
    <property type="entry name" value="Aminotransferase_I/II_large"/>
</dbReference>
<accession>D8P6P9</accession>
<keyword evidence="7" id="KW-0032">Aminotransferase</keyword>
<geneLocation type="plasmid" evidence="7">
    <name>RCFBPv3_mp</name>
</geneLocation>
<reference evidence="7" key="1">
    <citation type="journal article" date="2010" name="BMC Genomics">
        <title>Genomes of three tomato pathogens within the Ralstonia solanacearum species complex reveal significant evolutionary divergence.</title>
        <authorList>
            <person name="Remenant B."/>
            <person name="Coupat-Goutaland B."/>
            <person name="Guidot A."/>
            <person name="Cellier G."/>
            <person name="Wicker E."/>
            <person name="Allen C."/>
            <person name="Fegan M."/>
            <person name="Pruvost O."/>
            <person name="Elbaz M."/>
            <person name="Calteau A."/>
            <person name="Salvignol G."/>
            <person name="Mornico D."/>
            <person name="Mangenot S."/>
            <person name="Barbe V."/>
            <person name="Medigue C."/>
            <person name="Prior P."/>
        </authorList>
    </citation>
    <scope>NUCLEOTIDE SEQUENCE [LARGE SCALE GENOMIC DNA]</scope>
    <source>
        <strain evidence="7">CFBP2957</strain>
        <plasmid evidence="7">RCFBPv3_mp</plasmid>
    </source>
</reference>
<gene>
    <name evidence="7" type="ORF">RCFBP_mp30506</name>
</gene>
<protein>
    <recommendedName>
        <fullName evidence="2">cysteine-S-conjugate beta-lyase</fullName>
        <ecNumber evidence="2">4.4.1.13</ecNumber>
    </recommendedName>
</protein>
<comment type="cofactor">
    <cofactor evidence="1">
        <name>pyridoxal 5'-phosphate</name>
        <dbReference type="ChEBI" id="CHEBI:597326"/>
    </cofactor>
</comment>
<dbReference type="InterPro" id="IPR015421">
    <property type="entry name" value="PyrdxlP-dep_Trfase_major"/>
</dbReference>
<evidence type="ECO:0000256" key="5">
    <source>
        <dbReference type="ARBA" id="ARBA00037974"/>
    </source>
</evidence>
<dbReference type="GO" id="GO:0047804">
    <property type="term" value="F:cysteine-S-conjugate beta-lyase activity"/>
    <property type="evidence" value="ECO:0007669"/>
    <property type="project" value="UniProtKB-EC"/>
</dbReference>
<dbReference type="AlphaFoldDB" id="D8P6P9"/>
<dbReference type="PANTHER" id="PTHR43525:SF1">
    <property type="entry name" value="PROTEIN MALY"/>
    <property type="match status" value="1"/>
</dbReference>
<evidence type="ECO:0000313" key="7">
    <source>
        <dbReference type="EMBL" id="CBJ54585.1"/>
    </source>
</evidence>
<feature type="domain" description="Aminotransferase class I/classII large" evidence="6">
    <location>
        <begin position="57"/>
        <end position="393"/>
    </location>
</feature>
<keyword evidence="4" id="KW-0456">Lyase</keyword>
<dbReference type="InterPro" id="IPR027619">
    <property type="entry name" value="C-S_lyase_PatB-like"/>
</dbReference>
<evidence type="ECO:0000256" key="2">
    <source>
        <dbReference type="ARBA" id="ARBA00012224"/>
    </source>
</evidence>
<dbReference type="PANTHER" id="PTHR43525">
    <property type="entry name" value="PROTEIN MALY"/>
    <property type="match status" value="1"/>
</dbReference>
<dbReference type="InterPro" id="IPR051798">
    <property type="entry name" value="Class-II_PLP-Dep_Aminotrans"/>
</dbReference>
<dbReference type="InterPro" id="IPR015422">
    <property type="entry name" value="PyrdxlP-dep_Trfase_small"/>
</dbReference>
<dbReference type="RefSeq" id="WP_013209045.1">
    <property type="nucleotide sequence ID" value="NC_014309.1"/>
</dbReference>
<dbReference type="EMBL" id="FP885907">
    <property type="protein sequence ID" value="CBJ54585.1"/>
    <property type="molecule type" value="Genomic_DNA"/>
</dbReference>
<evidence type="ECO:0000256" key="4">
    <source>
        <dbReference type="ARBA" id="ARBA00023239"/>
    </source>
</evidence>